<keyword evidence="3" id="KW-1185">Reference proteome</keyword>
<evidence type="ECO:0000313" key="2">
    <source>
        <dbReference type="EMBL" id="EPR78713.1"/>
    </source>
</evidence>
<accession>S7XS45</accession>
<gene>
    <name evidence="2" type="ORF">SLOPH_1034</name>
</gene>
<dbReference type="InParanoid" id="S7XS45"/>
<dbReference type="HOGENOM" id="CLU_1161794_0_0_1"/>
<protein>
    <recommendedName>
        <fullName evidence="1">Ubiquitin-like domain-containing protein</fullName>
    </recommendedName>
</protein>
<dbReference type="Proteomes" id="UP000014978">
    <property type="component" value="Unassembled WGS sequence"/>
</dbReference>
<sequence length="239" mass="27628">MDSSSEEITIVKINKTKRKAPEIKSKKKINNKILNNTENDKNIQQIEKSIESFNNNAITNTKNNKDTDIKIVKELSVAEEDIKPLSKQSHTNTLLVCLKQRNLTYEYYVKPSDLINILYKEGIVKAEKKLKYKNVILSKYTSFKNIKFTGGDIIEEVDDKSDNINIRVNIEGDRRIEVEIDRYKKIDEMKNIIIHKCNDESIHNINGNLVIIFNGMVINDECVVDKMLEEKDLIDVVIP</sequence>
<feature type="domain" description="Ubiquitin-like" evidence="1">
    <location>
        <begin position="164"/>
        <end position="239"/>
    </location>
</feature>
<dbReference type="EMBL" id="ATCN01000594">
    <property type="protein sequence ID" value="EPR78713.1"/>
    <property type="molecule type" value="Genomic_DNA"/>
</dbReference>
<dbReference type="InterPro" id="IPR029071">
    <property type="entry name" value="Ubiquitin-like_domsf"/>
</dbReference>
<dbReference type="OrthoDB" id="2196277at2759"/>
<evidence type="ECO:0000259" key="1">
    <source>
        <dbReference type="PROSITE" id="PS50053"/>
    </source>
</evidence>
<proteinExistence type="predicted"/>
<dbReference type="VEuPathDB" id="MicrosporidiaDB:SLOPH_1034"/>
<dbReference type="AlphaFoldDB" id="S7XS45"/>
<evidence type="ECO:0000313" key="3">
    <source>
        <dbReference type="Proteomes" id="UP000014978"/>
    </source>
</evidence>
<name>S7XS45_SPRLO</name>
<dbReference type="InterPro" id="IPR000626">
    <property type="entry name" value="Ubiquitin-like_dom"/>
</dbReference>
<organism evidence="2 3">
    <name type="scientific">Spraguea lophii (strain 42_110)</name>
    <name type="common">Microsporidian parasite</name>
    <dbReference type="NCBI Taxonomy" id="1358809"/>
    <lineage>
        <taxon>Eukaryota</taxon>
        <taxon>Fungi</taxon>
        <taxon>Fungi incertae sedis</taxon>
        <taxon>Microsporidia</taxon>
        <taxon>Spragueidae</taxon>
        <taxon>Spraguea</taxon>
    </lineage>
</organism>
<comment type="caution">
    <text evidence="2">The sequence shown here is derived from an EMBL/GenBank/DDBJ whole genome shotgun (WGS) entry which is preliminary data.</text>
</comment>
<dbReference type="PROSITE" id="PS50053">
    <property type="entry name" value="UBIQUITIN_2"/>
    <property type="match status" value="1"/>
</dbReference>
<reference evidence="3" key="1">
    <citation type="journal article" date="2013" name="PLoS Genet.">
        <title>The genome of Spraguea lophii and the basis of host-microsporidian interactions.</title>
        <authorList>
            <person name="Campbell S.E."/>
            <person name="Williams T.A."/>
            <person name="Yousuf A."/>
            <person name="Soanes D.M."/>
            <person name="Paszkiewicz K.H."/>
            <person name="Williams B.A.P."/>
        </authorList>
    </citation>
    <scope>NUCLEOTIDE SEQUENCE [LARGE SCALE GENOMIC DNA]</scope>
    <source>
        <strain evidence="3">42_110</strain>
    </source>
</reference>
<dbReference type="SUPFAM" id="SSF54236">
    <property type="entry name" value="Ubiquitin-like"/>
    <property type="match status" value="1"/>
</dbReference>